<dbReference type="InterPro" id="IPR000748">
    <property type="entry name" value="PsdUridine_synth_RsuA/RluB/E/F"/>
</dbReference>
<dbReference type="InterPro" id="IPR002942">
    <property type="entry name" value="S4_RNA-bd"/>
</dbReference>
<dbReference type="Pfam" id="PF01479">
    <property type="entry name" value="S4"/>
    <property type="match status" value="1"/>
</dbReference>
<dbReference type="EMBL" id="DTBH01000148">
    <property type="protein sequence ID" value="HGQ77639.1"/>
    <property type="molecule type" value="Genomic_DNA"/>
</dbReference>
<organism evidence="4">
    <name type="scientific">Fervidobacterium pennivorans</name>
    <dbReference type="NCBI Taxonomy" id="93466"/>
    <lineage>
        <taxon>Bacteria</taxon>
        <taxon>Thermotogati</taxon>
        <taxon>Thermotogota</taxon>
        <taxon>Thermotogae</taxon>
        <taxon>Thermotogales</taxon>
        <taxon>Fervidobacteriaceae</taxon>
        <taxon>Fervidobacterium</taxon>
    </lineage>
</organism>
<dbReference type="Gene3D" id="3.10.290.10">
    <property type="entry name" value="RNA-binding S4 domain"/>
    <property type="match status" value="1"/>
</dbReference>
<dbReference type="SUPFAM" id="SSF55120">
    <property type="entry name" value="Pseudouridine synthase"/>
    <property type="match status" value="1"/>
</dbReference>
<feature type="domain" description="RNA-binding S4" evidence="3">
    <location>
        <begin position="17"/>
        <end position="75"/>
    </location>
</feature>
<dbReference type="PANTHER" id="PTHR47683:SF4">
    <property type="entry name" value="PSEUDOURIDINE SYNTHASE"/>
    <property type="match status" value="1"/>
</dbReference>
<dbReference type="Gene3D" id="3.30.70.580">
    <property type="entry name" value="Pseudouridine synthase I, catalytic domain, N-terminal subdomain"/>
    <property type="match status" value="1"/>
</dbReference>
<name>A0A7V4FHL2_FERPE</name>
<dbReference type="GO" id="GO:0003723">
    <property type="term" value="F:RNA binding"/>
    <property type="evidence" value="ECO:0007669"/>
    <property type="project" value="UniProtKB-KW"/>
</dbReference>
<evidence type="ECO:0000259" key="3">
    <source>
        <dbReference type="SMART" id="SM00363"/>
    </source>
</evidence>
<dbReference type="GO" id="GO:0120159">
    <property type="term" value="F:rRNA pseudouridine synthase activity"/>
    <property type="evidence" value="ECO:0007669"/>
    <property type="project" value="UniProtKB-ARBA"/>
</dbReference>
<dbReference type="GO" id="GO:0000455">
    <property type="term" value="P:enzyme-directed rRNA pseudouridine synthesis"/>
    <property type="evidence" value="ECO:0007669"/>
    <property type="project" value="UniProtKB-ARBA"/>
</dbReference>
<proteinExistence type="predicted"/>
<reference evidence="4" key="1">
    <citation type="journal article" date="2020" name="mSystems">
        <title>Genome- and Community-Level Interaction Insights into Carbon Utilization and Element Cycling Functions of Hydrothermarchaeota in Hydrothermal Sediment.</title>
        <authorList>
            <person name="Zhou Z."/>
            <person name="Liu Y."/>
            <person name="Xu W."/>
            <person name="Pan J."/>
            <person name="Luo Z.H."/>
            <person name="Li M."/>
        </authorList>
    </citation>
    <scope>NUCLEOTIDE SEQUENCE [LARGE SCALE GENOMIC DNA]</scope>
    <source>
        <strain evidence="4">SpSt-640</strain>
    </source>
</reference>
<dbReference type="CDD" id="cd00165">
    <property type="entry name" value="S4"/>
    <property type="match status" value="1"/>
</dbReference>
<dbReference type="InterPro" id="IPR020094">
    <property type="entry name" value="TruA/RsuA/RluB/E/F_N"/>
</dbReference>
<dbReference type="InterPro" id="IPR042092">
    <property type="entry name" value="PsdUridine_s_RsuA/RluB/E/F_cat"/>
</dbReference>
<keyword evidence="1" id="KW-0413">Isomerase</keyword>
<dbReference type="Pfam" id="PF00849">
    <property type="entry name" value="PseudoU_synth_2"/>
    <property type="match status" value="1"/>
</dbReference>
<evidence type="ECO:0000256" key="1">
    <source>
        <dbReference type="ARBA" id="ARBA00023235"/>
    </source>
</evidence>
<dbReference type="PROSITE" id="PS50889">
    <property type="entry name" value="S4"/>
    <property type="match status" value="1"/>
</dbReference>
<evidence type="ECO:0000313" key="4">
    <source>
        <dbReference type="EMBL" id="HGQ77639.1"/>
    </source>
</evidence>
<dbReference type="Gene3D" id="3.30.70.1560">
    <property type="entry name" value="Alpha-L RNA-binding motif"/>
    <property type="match status" value="1"/>
</dbReference>
<keyword evidence="2" id="KW-0694">RNA-binding</keyword>
<dbReference type="SMART" id="SM00363">
    <property type="entry name" value="S4"/>
    <property type="match status" value="1"/>
</dbReference>
<sequence length="246" mass="28599">MRMKEHEKEKENRIKKIRLDRFLSNAHVGSRTEVKMYIKDGRVKVNGETVYNPAFYVTEEDVITIDDVTVEAHRFVYIMLNKPAGFVSTTSENELSVLNLIEHPYVSELHIAGRLDKDVEGLLILTNDGEFTHRLISPKKKVEKEYYIYSKKPVTITQEMEVVVERGLEVDGEKFLPGRIRQIDERTVSITIIEGKYHQIKKMCKKLGIEWGKIKRVRIGGLILDQILKPGAWRELTKDEVKKVFE</sequence>
<dbReference type="InterPro" id="IPR020103">
    <property type="entry name" value="PsdUridine_synth_cat_dom_sf"/>
</dbReference>
<dbReference type="SUPFAM" id="SSF55174">
    <property type="entry name" value="Alpha-L RNA-binding motif"/>
    <property type="match status" value="1"/>
</dbReference>
<protein>
    <submittedName>
        <fullName evidence="4">rRNA pseudouridine synthase</fullName>
    </submittedName>
</protein>
<accession>A0A7V4FHL2</accession>
<dbReference type="NCBIfam" id="TIGR00093">
    <property type="entry name" value="pseudouridine synthase"/>
    <property type="match status" value="1"/>
</dbReference>
<evidence type="ECO:0000256" key="2">
    <source>
        <dbReference type="PROSITE-ProRule" id="PRU00182"/>
    </source>
</evidence>
<dbReference type="InterPro" id="IPR036986">
    <property type="entry name" value="S4_RNA-bd_sf"/>
</dbReference>
<dbReference type="PANTHER" id="PTHR47683">
    <property type="entry name" value="PSEUDOURIDINE SYNTHASE FAMILY PROTEIN-RELATED"/>
    <property type="match status" value="1"/>
</dbReference>
<dbReference type="AlphaFoldDB" id="A0A7V4FHL2"/>
<dbReference type="InterPro" id="IPR050343">
    <property type="entry name" value="RsuA_PseudoU_synthase"/>
</dbReference>
<comment type="caution">
    <text evidence="4">The sequence shown here is derived from an EMBL/GenBank/DDBJ whole genome shotgun (WGS) entry which is preliminary data.</text>
</comment>
<gene>
    <name evidence="4" type="ORF">ENU12_07030</name>
</gene>
<dbReference type="InterPro" id="IPR006145">
    <property type="entry name" value="PsdUridine_synth_RsuA/RluA"/>
</dbReference>